<dbReference type="EMBL" id="CP092085">
    <property type="protein sequence ID" value="UUN99843.1"/>
    <property type="molecule type" value="Genomic_DNA"/>
</dbReference>
<dbReference type="Gene3D" id="1.25.40.10">
    <property type="entry name" value="Tetratricopeptide repeat domain"/>
    <property type="match status" value="1"/>
</dbReference>
<organism evidence="1 2">
    <name type="scientific">Acinetobacter bereziniae</name>
    <name type="common">Acinetobacter genomosp. 10</name>
    <dbReference type="NCBI Taxonomy" id="106648"/>
    <lineage>
        <taxon>Bacteria</taxon>
        <taxon>Pseudomonadati</taxon>
        <taxon>Pseudomonadota</taxon>
        <taxon>Gammaproteobacteria</taxon>
        <taxon>Moraxellales</taxon>
        <taxon>Moraxellaceae</taxon>
        <taxon>Acinetobacter</taxon>
    </lineage>
</organism>
<dbReference type="Proteomes" id="UP000644140">
    <property type="component" value="Chromosome"/>
</dbReference>
<evidence type="ECO:0000313" key="1">
    <source>
        <dbReference type="EMBL" id="UUN99843.1"/>
    </source>
</evidence>
<dbReference type="AlphaFoldDB" id="A0A0A8TRA2"/>
<dbReference type="RefSeq" id="WP_052455974.1">
    <property type="nucleotide sequence ID" value="NZ_BKNL01000096.1"/>
</dbReference>
<gene>
    <name evidence="1" type="ORF">I9054_010500</name>
</gene>
<accession>A0A0A8TRA2</accession>
<proteinExistence type="predicted"/>
<evidence type="ECO:0000313" key="2">
    <source>
        <dbReference type="Proteomes" id="UP000644140"/>
    </source>
</evidence>
<reference evidence="1" key="1">
    <citation type="submission" date="2022-02" db="EMBL/GenBank/DDBJ databases">
        <title>Characterization of Tn125 harboring carbapenem-resistant Acinetobacter bereziniae clinical isolates.</title>
        <authorList>
            <person name="Wong N.-K."/>
            <person name="Pan Q."/>
        </authorList>
    </citation>
    <scope>NUCLEOTIDE SEQUENCE</scope>
    <source>
        <strain evidence="1">GD03393</strain>
    </source>
</reference>
<protein>
    <submittedName>
        <fullName evidence="1">Sel1 repeat family protein</fullName>
    </submittedName>
</protein>
<name>A0A0A8TRA2_ACIBZ</name>
<sequence>MKNLILLLSFLPLMAYAEVNNLDLEKIQAKIHSNPVFKNTLDQCPADQKLSDGIKTTKTYFKKQQSCQNNIKSCYAKCLDKDGYACYFTALELQSANYKIDAEKLFQKGCEAGVPTACTNRASGIEFYAQQALPIQQNQCITKAFKQTCDMNDPWGCTMYASKLISGIEPQIDYQKALKILNKSCQLAQDHPACIQSIELKQYILNTMKKK</sequence>
<dbReference type="SUPFAM" id="SSF81901">
    <property type="entry name" value="HCP-like"/>
    <property type="match status" value="1"/>
</dbReference>
<dbReference type="InterPro" id="IPR011990">
    <property type="entry name" value="TPR-like_helical_dom_sf"/>
</dbReference>